<evidence type="ECO:0000313" key="7">
    <source>
        <dbReference type="WBParaSite" id="ACRNAN_scaffold367.g32096.t1"/>
    </source>
</evidence>
<evidence type="ECO:0000313" key="6">
    <source>
        <dbReference type="Proteomes" id="UP000887540"/>
    </source>
</evidence>
<comment type="similarity">
    <text evidence="1 4">Belongs to the glycosyl hydrolase 28 family.</text>
</comment>
<keyword evidence="2 4" id="KW-0378">Hydrolase</keyword>
<dbReference type="PROSITE" id="PS50041">
    <property type="entry name" value="C_TYPE_LECTIN_2"/>
    <property type="match status" value="1"/>
</dbReference>
<evidence type="ECO:0000256" key="4">
    <source>
        <dbReference type="RuleBase" id="RU361169"/>
    </source>
</evidence>
<evidence type="ECO:0000256" key="3">
    <source>
        <dbReference type="ARBA" id="ARBA00023295"/>
    </source>
</evidence>
<feature type="domain" description="C-type lectin" evidence="5">
    <location>
        <begin position="177"/>
        <end position="272"/>
    </location>
</feature>
<protein>
    <submittedName>
        <fullName evidence="7">C-type lectin domain-containing protein</fullName>
    </submittedName>
</protein>
<dbReference type="InterPro" id="IPR001304">
    <property type="entry name" value="C-type_lectin-like"/>
</dbReference>
<accession>A0A914DQX8</accession>
<dbReference type="Gene3D" id="3.10.100.10">
    <property type="entry name" value="Mannose-Binding Protein A, subunit A"/>
    <property type="match status" value="1"/>
</dbReference>
<dbReference type="Proteomes" id="UP000887540">
    <property type="component" value="Unplaced"/>
</dbReference>
<dbReference type="InterPro" id="IPR016187">
    <property type="entry name" value="CTDL_fold"/>
</dbReference>
<dbReference type="WBParaSite" id="ACRNAN_scaffold367.g32096.t1">
    <property type="protein sequence ID" value="ACRNAN_scaffold367.g32096.t1"/>
    <property type="gene ID" value="ACRNAN_scaffold367.g32096"/>
</dbReference>
<dbReference type="InterPro" id="IPR000743">
    <property type="entry name" value="Glyco_hydro_28"/>
</dbReference>
<dbReference type="Pfam" id="PF00295">
    <property type="entry name" value="Glyco_hydro_28"/>
    <property type="match status" value="1"/>
</dbReference>
<dbReference type="InterPro" id="IPR011050">
    <property type="entry name" value="Pectin_lyase_fold/virulence"/>
</dbReference>
<evidence type="ECO:0000259" key="5">
    <source>
        <dbReference type="PROSITE" id="PS50041"/>
    </source>
</evidence>
<evidence type="ECO:0000256" key="2">
    <source>
        <dbReference type="ARBA" id="ARBA00022801"/>
    </source>
</evidence>
<proteinExistence type="inferred from homology"/>
<dbReference type="GO" id="GO:0004650">
    <property type="term" value="F:polygalacturonase activity"/>
    <property type="evidence" value="ECO:0007669"/>
    <property type="project" value="InterPro"/>
</dbReference>
<dbReference type="SUPFAM" id="SSF51126">
    <property type="entry name" value="Pectin lyase-like"/>
    <property type="match status" value="1"/>
</dbReference>
<evidence type="ECO:0000256" key="1">
    <source>
        <dbReference type="ARBA" id="ARBA00008834"/>
    </source>
</evidence>
<dbReference type="PANTHER" id="PTHR31339">
    <property type="entry name" value="PECTIN LYASE-RELATED"/>
    <property type="match status" value="1"/>
</dbReference>
<dbReference type="InterPro" id="IPR051801">
    <property type="entry name" value="GH28_Enzymes"/>
</dbReference>
<keyword evidence="3 4" id="KW-0326">Glycosidase</keyword>
<dbReference type="CDD" id="cd00037">
    <property type="entry name" value="CLECT"/>
    <property type="match status" value="1"/>
</dbReference>
<dbReference type="GO" id="GO:0005975">
    <property type="term" value="P:carbohydrate metabolic process"/>
    <property type="evidence" value="ECO:0007669"/>
    <property type="project" value="InterPro"/>
</dbReference>
<dbReference type="PANTHER" id="PTHR31339:SF9">
    <property type="entry name" value="PLASMIN AND FIBRONECTIN-BINDING PROTEIN A"/>
    <property type="match status" value="1"/>
</dbReference>
<reference evidence="7" key="1">
    <citation type="submission" date="2022-11" db="UniProtKB">
        <authorList>
            <consortium name="WormBaseParasite"/>
        </authorList>
    </citation>
    <scope>IDENTIFICATION</scope>
</reference>
<sequence length="276" mass="31036">MVKAGNGVRGQTYGMTSENITVRNARIDYSGGIGVGVEVGAGVRNVTYRDIIMNNSIYGIKVQSERMMGGFMEDIFFFNVTLLNMFRPFVFWLDYNHHFNGTSNTPKWKNVFLDNIVTDNTTNTWLMANYVASCSNVIGMCNNATVFPYCPSCIKEETTCECPSGNWYQSSANPCNCFNFVQTPKTWPMANADCQQQNPKATLASIDSAFQNNDFWKQNNNVWAWNNNDSSVYRNWRSGYPVGGSATYAELNKNDGKWTNIIGSVTGCYVCEIKNM</sequence>
<organism evidence="6 7">
    <name type="scientific">Acrobeloides nanus</name>
    <dbReference type="NCBI Taxonomy" id="290746"/>
    <lineage>
        <taxon>Eukaryota</taxon>
        <taxon>Metazoa</taxon>
        <taxon>Ecdysozoa</taxon>
        <taxon>Nematoda</taxon>
        <taxon>Chromadorea</taxon>
        <taxon>Rhabditida</taxon>
        <taxon>Tylenchina</taxon>
        <taxon>Cephalobomorpha</taxon>
        <taxon>Cephaloboidea</taxon>
        <taxon>Cephalobidae</taxon>
        <taxon>Acrobeloides</taxon>
    </lineage>
</organism>
<dbReference type="Gene3D" id="2.160.20.10">
    <property type="entry name" value="Single-stranded right-handed beta-helix, Pectin lyase-like"/>
    <property type="match status" value="1"/>
</dbReference>
<name>A0A914DQX8_9BILA</name>
<dbReference type="InterPro" id="IPR012334">
    <property type="entry name" value="Pectin_lyas_fold"/>
</dbReference>
<dbReference type="SUPFAM" id="SSF56436">
    <property type="entry name" value="C-type lectin-like"/>
    <property type="match status" value="1"/>
</dbReference>
<dbReference type="AlphaFoldDB" id="A0A914DQX8"/>
<dbReference type="InterPro" id="IPR016186">
    <property type="entry name" value="C-type_lectin-like/link_sf"/>
</dbReference>
<keyword evidence="6" id="KW-1185">Reference proteome</keyword>